<evidence type="ECO:0000256" key="1">
    <source>
        <dbReference type="ARBA" id="ARBA00023251"/>
    </source>
</evidence>
<accession>A0ABU2XWT2</accession>
<evidence type="ECO:0000313" key="3">
    <source>
        <dbReference type="Proteomes" id="UP001180754"/>
    </source>
</evidence>
<dbReference type="SUPFAM" id="SSF54593">
    <property type="entry name" value="Glyoxalase/Bleomycin resistance protein/Dihydroxybiphenyl dioxygenase"/>
    <property type="match status" value="1"/>
</dbReference>
<keyword evidence="3" id="KW-1185">Reference proteome</keyword>
<dbReference type="Proteomes" id="UP001180754">
    <property type="component" value="Unassembled WGS sequence"/>
</dbReference>
<protein>
    <submittedName>
        <fullName evidence="2">VOC family protein</fullName>
    </submittedName>
</protein>
<organism evidence="2 3">
    <name type="scientific">Streptomyces lonegramiae</name>
    <dbReference type="NCBI Taxonomy" id="3075524"/>
    <lineage>
        <taxon>Bacteria</taxon>
        <taxon>Bacillati</taxon>
        <taxon>Actinomycetota</taxon>
        <taxon>Actinomycetes</taxon>
        <taxon>Kitasatosporales</taxon>
        <taxon>Streptomycetaceae</taxon>
        <taxon>Streptomyces</taxon>
    </lineage>
</organism>
<comment type="caution">
    <text evidence="2">The sequence shown here is derived from an EMBL/GenBank/DDBJ whole genome shotgun (WGS) entry which is preliminary data.</text>
</comment>
<dbReference type="Gene3D" id="3.10.180.10">
    <property type="entry name" value="2,3-Dihydroxybiphenyl 1,2-Dioxygenase, domain 1"/>
    <property type="match status" value="1"/>
</dbReference>
<evidence type="ECO:0000313" key="2">
    <source>
        <dbReference type="EMBL" id="MDT0549298.1"/>
    </source>
</evidence>
<dbReference type="InterPro" id="IPR000335">
    <property type="entry name" value="Bleomycin-R"/>
</dbReference>
<dbReference type="RefSeq" id="WP_311729851.1">
    <property type="nucleotide sequence ID" value="NZ_JAVRFD010000032.1"/>
</dbReference>
<dbReference type="InterPro" id="IPR029068">
    <property type="entry name" value="Glyas_Bleomycin-R_OHBP_Dase"/>
</dbReference>
<dbReference type="EMBL" id="JAVRFD010000032">
    <property type="protein sequence ID" value="MDT0549298.1"/>
    <property type="molecule type" value="Genomic_DNA"/>
</dbReference>
<sequence>MVEKMIPILPCPSIPELVEFYERLGFAVDHLQTRPNPYAALSYGDNIELQFFGTKSVVPAESWSTCYIATDRVDELYETFRARLKASLGRIPTRGLPRIGQLKDTSYGMRQFLMTDPGGNCIRIGQPTGASLEHAPAPKEPFARAVHNASLIGTSKEDPAQAARILDRALAKETPSGPAEHYRALILRADLAAQLDDPATARAHLADAAALTLTEGERTELADELSRAADLAADLGRV</sequence>
<dbReference type="CDD" id="cd08349">
    <property type="entry name" value="BLMA_like"/>
    <property type="match status" value="1"/>
</dbReference>
<keyword evidence="1" id="KW-0046">Antibiotic resistance</keyword>
<reference evidence="2" key="1">
    <citation type="submission" date="2024-05" db="EMBL/GenBank/DDBJ databases">
        <title>30 novel species of actinomycetes from the DSMZ collection.</title>
        <authorList>
            <person name="Nouioui I."/>
        </authorList>
    </citation>
    <scope>NUCLEOTIDE SEQUENCE</scope>
    <source>
        <strain evidence="2">DSM 41529</strain>
    </source>
</reference>
<proteinExistence type="predicted"/>
<gene>
    <name evidence="2" type="ORF">RND15_42500</name>
</gene>
<name>A0ABU2XWT2_9ACTN</name>